<dbReference type="PROSITE" id="PS50005">
    <property type="entry name" value="TPR"/>
    <property type="match status" value="7"/>
</dbReference>
<evidence type="ECO:0008006" key="7">
    <source>
        <dbReference type="Google" id="ProtNLM"/>
    </source>
</evidence>
<dbReference type="InterPro" id="IPR011990">
    <property type="entry name" value="TPR-like_helical_dom_sf"/>
</dbReference>
<sequence>MTDFDRRPAAQRKPFDHSTDTNRTMHTLNTRSTMRRLIPLLTVWLAALVLVSGCGKVTYSAEEHVARAEQAYAEGNLRQAVIEIKNALQQEPDRAEARRLLGEFNLLLGKAVEAEAELVRAEDLGGDPSALRLPLLRAWLMQGKNEAVIDATASMQTFGEAQQPTALTLRAQALLAEGQLDEARSALDQALELEPQAAEALLGLAWVEWLNEDPEATRTQLRAALDAEPTLDRAWELLGDVEREAGQLEAAEAAYTKALETTRQPFSPRFKRALTQLFQQDYEGADQDVQALQAQFEEHAAVSYMRGLIAFYQQRYEDARTELEETLSRDPNYLPAAFYLGASHYALENWQQAENHLSRYARRVPESAEASRLLALTRLREGDSERAEQALHSVLEHNPEDQATLALMSNLYLAQGRADEALHHLRRVIAVEPESAGTRAQLGLALLQEGQREKGFSELERAIQLAPEQESLRLEVAMILERLRAKEHQQALELIERLRDRDDVKLALYYNLKGLAYLGAGDTAAAEAIFRDGLDSVPDAKADLASNLAGLMARDGRVDEAKALTTTYLEDYPEHLGLLSNAARLDAARGDLVEAEALLERAVAAHPNALAPRRGLAEIYLQTDRPEEAVVLLREGEEAYGSSVDWLRLMTLALLRSEDRESAVNILRRLQEQQPEAADVPMLLGRLLVDLGREDEGLAALERGLELHPDHLEARLIVVELLTRQGRIDEAAEVLAPAQAQHPDHPQVLGLAGAIANNQGRLDDSLTAFEKALEQDPDDRYLVGALAQAQAEAGDRNGSVQTLSNWMQRHPEDQELRLRLANQLLALQRNEEAITVYRRFLERSPDNLIALNNLAWLLRTKEPEEATQLVERAIEQAPAGGAILDTKGIIEMEQGNLGAAVSTLIKAIQLSPESPAIRLNLAKALIKSNRKTEAREQLKRIISDHPGSSEHKEAHELLATLPQAN</sequence>
<dbReference type="SMART" id="SM00028">
    <property type="entry name" value="TPR"/>
    <property type="match status" value="17"/>
</dbReference>
<dbReference type="Proteomes" id="UP001296776">
    <property type="component" value="Unassembled WGS sequence"/>
</dbReference>
<dbReference type="InterPro" id="IPR051012">
    <property type="entry name" value="CellSynth/LPSAsmb/PSIAsmb"/>
</dbReference>
<protein>
    <recommendedName>
        <fullName evidence="7">PEP-CTERM system TPR-repeat protein PrsT</fullName>
    </recommendedName>
</protein>
<feature type="repeat" description="TPR" evidence="3">
    <location>
        <begin position="814"/>
        <end position="847"/>
    </location>
</feature>
<dbReference type="PANTHER" id="PTHR45586">
    <property type="entry name" value="TPR REPEAT-CONTAINING PROTEIN PA4667"/>
    <property type="match status" value="1"/>
</dbReference>
<feature type="repeat" description="TPR" evidence="3">
    <location>
        <begin position="436"/>
        <end position="469"/>
    </location>
</feature>
<evidence type="ECO:0000256" key="4">
    <source>
        <dbReference type="SAM" id="MobiDB-lite"/>
    </source>
</evidence>
<feature type="repeat" description="TPR" evidence="3">
    <location>
        <begin position="746"/>
        <end position="779"/>
    </location>
</feature>
<dbReference type="Pfam" id="PF13181">
    <property type="entry name" value="TPR_8"/>
    <property type="match status" value="1"/>
</dbReference>
<accession>A0AAJ0XBY5</accession>
<feature type="region of interest" description="Disordered" evidence="4">
    <location>
        <begin position="943"/>
        <end position="965"/>
    </location>
</feature>
<evidence type="ECO:0000313" key="6">
    <source>
        <dbReference type="Proteomes" id="UP001296776"/>
    </source>
</evidence>
<dbReference type="Pfam" id="PF14559">
    <property type="entry name" value="TPR_19"/>
    <property type="match status" value="6"/>
</dbReference>
<feature type="region of interest" description="Disordered" evidence="4">
    <location>
        <begin position="1"/>
        <end position="27"/>
    </location>
</feature>
<comment type="caution">
    <text evidence="5">The sequence shown here is derived from an EMBL/GenBank/DDBJ whole genome shotgun (WGS) entry which is preliminary data.</text>
</comment>
<feature type="repeat" description="TPR" evidence="3">
    <location>
        <begin position="678"/>
        <end position="711"/>
    </location>
</feature>
<feature type="repeat" description="TPR" evidence="3">
    <location>
        <begin position="402"/>
        <end position="435"/>
    </location>
</feature>
<evidence type="ECO:0000256" key="2">
    <source>
        <dbReference type="ARBA" id="ARBA00022803"/>
    </source>
</evidence>
<keyword evidence="6" id="KW-1185">Reference proteome</keyword>
<organism evidence="5 6">
    <name type="scientific">Halochromatium glycolicum</name>
    <dbReference type="NCBI Taxonomy" id="85075"/>
    <lineage>
        <taxon>Bacteria</taxon>
        <taxon>Pseudomonadati</taxon>
        <taxon>Pseudomonadota</taxon>
        <taxon>Gammaproteobacteria</taxon>
        <taxon>Chromatiales</taxon>
        <taxon>Chromatiaceae</taxon>
        <taxon>Halochromatium</taxon>
    </lineage>
</organism>
<dbReference type="PANTHER" id="PTHR45586:SF1">
    <property type="entry name" value="LIPOPOLYSACCHARIDE ASSEMBLY PROTEIN B"/>
    <property type="match status" value="1"/>
</dbReference>
<reference evidence="5" key="2">
    <citation type="journal article" date="2020" name="Microorganisms">
        <title>Osmotic Adaptation and Compatible Solute Biosynthesis of Phototrophic Bacteria as Revealed from Genome Analyses.</title>
        <authorList>
            <person name="Imhoff J.F."/>
            <person name="Rahn T."/>
            <person name="Kunzel S."/>
            <person name="Keller A."/>
            <person name="Neulinger S.C."/>
        </authorList>
    </citation>
    <scope>NUCLEOTIDE SEQUENCE</scope>
    <source>
        <strain evidence="5">DSM 11080</strain>
    </source>
</reference>
<feature type="compositionally biased region" description="Basic and acidic residues" evidence="4">
    <location>
        <begin position="1"/>
        <end position="20"/>
    </location>
</feature>
<dbReference type="SUPFAM" id="SSF48452">
    <property type="entry name" value="TPR-like"/>
    <property type="match status" value="5"/>
</dbReference>
<reference evidence="5" key="1">
    <citation type="submission" date="2017-08" db="EMBL/GenBank/DDBJ databases">
        <authorList>
            <person name="Imhoff J.F."/>
            <person name="Rahn T."/>
            <person name="Kuenzel S."/>
            <person name="Neulinger S.C."/>
        </authorList>
    </citation>
    <scope>NUCLEOTIDE SEQUENCE</scope>
    <source>
        <strain evidence="5">DSM 11080</strain>
    </source>
</reference>
<dbReference type="NCBIfam" id="TIGR02917">
    <property type="entry name" value="PEP_TPR_lipo"/>
    <property type="match status" value="1"/>
</dbReference>
<feature type="repeat" description="TPR" evidence="3">
    <location>
        <begin position="368"/>
        <end position="401"/>
    </location>
</feature>
<feature type="repeat" description="TPR" evidence="3">
    <location>
        <begin position="164"/>
        <end position="197"/>
    </location>
</feature>
<dbReference type="AlphaFoldDB" id="A0AAJ0XBY5"/>
<evidence type="ECO:0000313" key="5">
    <source>
        <dbReference type="EMBL" id="MBK1706640.1"/>
    </source>
</evidence>
<evidence type="ECO:0000256" key="1">
    <source>
        <dbReference type="ARBA" id="ARBA00022737"/>
    </source>
</evidence>
<evidence type="ECO:0000256" key="3">
    <source>
        <dbReference type="PROSITE-ProRule" id="PRU00339"/>
    </source>
</evidence>
<dbReference type="InterPro" id="IPR019734">
    <property type="entry name" value="TPR_rpt"/>
</dbReference>
<dbReference type="Pfam" id="PF13432">
    <property type="entry name" value="TPR_16"/>
    <property type="match status" value="4"/>
</dbReference>
<gene>
    <name evidence="5" type="ORF">CKO40_19345</name>
</gene>
<dbReference type="EMBL" id="NRSJ01000047">
    <property type="protein sequence ID" value="MBK1706640.1"/>
    <property type="molecule type" value="Genomic_DNA"/>
</dbReference>
<dbReference type="Gene3D" id="1.25.40.10">
    <property type="entry name" value="Tetratricopeptide repeat domain"/>
    <property type="match status" value="4"/>
</dbReference>
<name>A0AAJ0XBY5_9GAMM</name>
<dbReference type="InterPro" id="IPR014266">
    <property type="entry name" value="PEP-CTERM_TPR_PrsT"/>
</dbReference>
<proteinExistence type="predicted"/>
<keyword evidence="2 3" id="KW-0802">TPR repeat</keyword>
<keyword evidence="1" id="KW-0677">Repeat</keyword>
<feature type="compositionally biased region" description="Basic and acidic residues" evidence="4">
    <location>
        <begin position="943"/>
        <end position="956"/>
    </location>
</feature>